<dbReference type="OrthoDB" id="6365921at2759"/>
<evidence type="ECO:0000256" key="1">
    <source>
        <dbReference type="RuleBase" id="RU363044"/>
    </source>
</evidence>
<proteinExistence type="inferred from homology"/>
<dbReference type="Gene3D" id="3.40.50.300">
    <property type="entry name" value="P-loop containing nucleotide triphosphate hydrolases"/>
    <property type="match status" value="1"/>
</dbReference>
<sequence length="146" mass="16107">MEDCVRSGHEEEVAKNLTLKWIQDKLLLNNQMMENFSLPVADFHLINQLIQAQIAADNEVDTHEKRLLGKMMLAKLNEDQRAAFDQIMASMEDANQPRLFFLDGPGGTGKTFLYNTLITVLQGQGKSVVAVASTGIASTLLINGST</sequence>
<keyword evidence="1" id="KW-0227">DNA damage</keyword>
<dbReference type="GO" id="GO:0006310">
    <property type="term" value="P:DNA recombination"/>
    <property type="evidence" value="ECO:0007669"/>
    <property type="project" value="UniProtKB-KW"/>
</dbReference>
<dbReference type="EMBL" id="GL732640">
    <property type="protein sequence ID" value="EFX69182.1"/>
    <property type="molecule type" value="Genomic_DNA"/>
</dbReference>
<dbReference type="eggNOG" id="KOG0987">
    <property type="taxonomic scope" value="Eukaryota"/>
</dbReference>
<comment type="similarity">
    <text evidence="1">Belongs to the helicase family.</text>
</comment>
<dbReference type="AlphaFoldDB" id="E9HG89"/>
<keyword evidence="1" id="KW-0067">ATP-binding</keyword>
<evidence type="ECO:0000313" key="4">
    <source>
        <dbReference type="Proteomes" id="UP000000305"/>
    </source>
</evidence>
<keyword evidence="1" id="KW-0233">DNA recombination</keyword>
<feature type="domain" description="DNA helicase Pif1-like DEAD-box helicase" evidence="2">
    <location>
        <begin position="75"/>
        <end position="146"/>
    </location>
</feature>
<dbReference type="GO" id="GO:0016887">
    <property type="term" value="F:ATP hydrolysis activity"/>
    <property type="evidence" value="ECO:0007669"/>
    <property type="project" value="RHEA"/>
</dbReference>
<keyword evidence="1" id="KW-0378">Hydrolase</keyword>
<comment type="cofactor">
    <cofactor evidence="1">
        <name>Mg(2+)</name>
        <dbReference type="ChEBI" id="CHEBI:18420"/>
    </cofactor>
</comment>
<dbReference type="InterPro" id="IPR027417">
    <property type="entry name" value="P-loop_NTPase"/>
</dbReference>
<comment type="catalytic activity">
    <reaction evidence="1">
        <text>ATP + H2O = ADP + phosphate + H(+)</text>
        <dbReference type="Rhea" id="RHEA:13065"/>
        <dbReference type="ChEBI" id="CHEBI:15377"/>
        <dbReference type="ChEBI" id="CHEBI:15378"/>
        <dbReference type="ChEBI" id="CHEBI:30616"/>
        <dbReference type="ChEBI" id="CHEBI:43474"/>
        <dbReference type="ChEBI" id="CHEBI:456216"/>
        <dbReference type="EC" id="5.6.2.3"/>
    </reaction>
</comment>
<organism evidence="3 4">
    <name type="scientific">Daphnia pulex</name>
    <name type="common">Water flea</name>
    <dbReference type="NCBI Taxonomy" id="6669"/>
    <lineage>
        <taxon>Eukaryota</taxon>
        <taxon>Metazoa</taxon>
        <taxon>Ecdysozoa</taxon>
        <taxon>Arthropoda</taxon>
        <taxon>Crustacea</taxon>
        <taxon>Branchiopoda</taxon>
        <taxon>Diplostraca</taxon>
        <taxon>Cladocera</taxon>
        <taxon>Anomopoda</taxon>
        <taxon>Daphniidae</taxon>
        <taxon>Daphnia</taxon>
    </lineage>
</organism>
<dbReference type="PANTHER" id="PTHR10492">
    <property type="match status" value="1"/>
</dbReference>
<name>E9HG89_DAPPU</name>
<dbReference type="EC" id="5.6.2.3" evidence="1"/>
<keyword evidence="1" id="KW-0234">DNA repair</keyword>
<protein>
    <recommendedName>
        <fullName evidence="1">ATP-dependent DNA helicase</fullName>
        <ecNumber evidence="1">5.6.2.3</ecNumber>
    </recommendedName>
</protein>
<dbReference type="GO" id="GO:0000723">
    <property type="term" value="P:telomere maintenance"/>
    <property type="evidence" value="ECO:0007669"/>
    <property type="project" value="InterPro"/>
</dbReference>
<reference evidence="3 4" key="1">
    <citation type="journal article" date="2011" name="Science">
        <title>The ecoresponsive genome of Daphnia pulex.</title>
        <authorList>
            <person name="Colbourne J.K."/>
            <person name="Pfrender M.E."/>
            <person name="Gilbert D."/>
            <person name="Thomas W.K."/>
            <person name="Tucker A."/>
            <person name="Oakley T.H."/>
            <person name="Tokishita S."/>
            <person name="Aerts A."/>
            <person name="Arnold G.J."/>
            <person name="Basu M.K."/>
            <person name="Bauer D.J."/>
            <person name="Caceres C.E."/>
            <person name="Carmel L."/>
            <person name="Casola C."/>
            <person name="Choi J.H."/>
            <person name="Detter J.C."/>
            <person name="Dong Q."/>
            <person name="Dusheyko S."/>
            <person name="Eads B.D."/>
            <person name="Frohlich T."/>
            <person name="Geiler-Samerotte K.A."/>
            <person name="Gerlach D."/>
            <person name="Hatcher P."/>
            <person name="Jogdeo S."/>
            <person name="Krijgsveld J."/>
            <person name="Kriventseva E.V."/>
            <person name="Kultz D."/>
            <person name="Laforsch C."/>
            <person name="Lindquist E."/>
            <person name="Lopez J."/>
            <person name="Manak J.R."/>
            <person name="Muller J."/>
            <person name="Pangilinan J."/>
            <person name="Patwardhan R.P."/>
            <person name="Pitluck S."/>
            <person name="Pritham E.J."/>
            <person name="Rechtsteiner A."/>
            <person name="Rho M."/>
            <person name="Rogozin I.B."/>
            <person name="Sakarya O."/>
            <person name="Salamov A."/>
            <person name="Schaack S."/>
            <person name="Shapiro H."/>
            <person name="Shiga Y."/>
            <person name="Skalitzky C."/>
            <person name="Smith Z."/>
            <person name="Souvorov A."/>
            <person name="Sung W."/>
            <person name="Tang Z."/>
            <person name="Tsuchiya D."/>
            <person name="Tu H."/>
            <person name="Vos H."/>
            <person name="Wang M."/>
            <person name="Wolf Y.I."/>
            <person name="Yamagata H."/>
            <person name="Yamada T."/>
            <person name="Ye Y."/>
            <person name="Shaw J.R."/>
            <person name="Andrews J."/>
            <person name="Crease T.J."/>
            <person name="Tang H."/>
            <person name="Lucas S.M."/>
            <person name="Robertson H.M."/>
            <person name="Bork P."/>
            <person name="Koonin E.V."/>
            <person name="Zdobnov E.M."/>
            <person name="Grigoriev I.V."/>
            <person name="Lynch M."/>
            <person name="Boore J.L."/>
        </authorList>
    </citation>
    <scope>NUCLEOTIDE SEQUENCE [LARGE SCALE GENOMIC DNA]</scope>
</reference>
<dbReference type="GO" id="GO:0005524">
    <property type="term" value="F:ATP binding"/>
    <property type="evidence" value="ECO:0007669"/>
    <property type="project" value="UniProtKB-KW"/>
</dbReference>
<evidence type="ECO:0000313" key="3">
    <source>
        <dbReference type="EMBL" id="EFX69182.1"/>
    </source>
</evidence>
<dbReference type="HOGENOM" id="CLU_1779303_0_0_1"/>
<gene>
    <name evidence="3" type="ORF">DAPPUDRAFT_258903</name>
</gene>
<dbReference type="PhylomeDB" id="E9HG89"/>
<keyword evidence="1" id="KW-0347">Helicase</keyword>
<dbReference type="Proteomes" id="UP000000305">
    <property type="component" value="Unassembled WGS sequence"/>
</dbReference>
<dbReference type="Pfam" id="PF05970">
    <property type="entry name" value="PIF1"/>
    <property type="match status" value="1"/>
</dbReference>
<dbReference type="KEGG" id="dpx:DAPPUDRAFT_258903"/>
<dbReference type="GO" id="GO:0043139">
    <property type="term" value="F:5'-3' DNA helicase activity"/>
    <property type="evidence" value="ECO:0007669"/>
    <property type="project" value="UniProtKB-EC"/>
</dbReference>
<dbReference type="PANTHER" id="PTHR10492:SF57">
    <property type="entry name" value="ATP-DEPENDENT DNA HELICASE"/>
    <property type="match status" value="1"/>
</dbReference>
<dbReference type="InParanoid" id="E9HG89"/>
<keyword evidence="1" id="KW-0547">Nucleotide-binding</keyword>
<dbReference type="STRING" id="6669.E9HG89"/>
<keyword evidence="4" id="KW-1185">Reference proteome</keyword>
<evidence type="ECO:0000259" key="2">
    <source>
        <dbReference type="Pfam" id="PF05970"/>
    </source>
</evidence>
<dbReference type="GO" id="GO:0006281">
    <property type="term" value="P:DNA repair"/>
    <property type="evidence" value="ECO:0007669"/>
    <property type="project" value="UniProtKB-KW"/>
</dbReference>
<accession>E9HG89</accession>
<dbReference type="InterPro" id="IPR010285">
    <property type="entry name" value="DNA_helicase_pif1-like_DEAD"/>
</dbReference>
<dbReference type="SUPFAM" id="SSF52540">
    <property type="entry name" value="P-loop containing nucleoside triphosphate hydrolases"/>
    <property type="match status" value="1"/>
</dbReference>